<dbReference type="Proteomes" id="UP000597444">
    <property type="component" value="Unassembled WGS sequence"/>
</dbReference>
<dbReference type="AlphaFoldDB" id="A0A8J3IU14"/>
<name>A0A8J3IU14_9CHLR</name>
<comment type="caution">
    <text evidence="1">The sequence shown here is derived from an EMBL/GenBank/DDBJ whole genome shotgun (WGS) entry which is preliminary data.</text>
</comment>
<keyword evidence="2" id="KW-1185">Reference proteome</keyword>
<sequence>MPQKNMPSELLELAVSGTWIAEHRRIWQMKFLNPEELAQFCSDRGLSNFGEEDIIHLWQLGLLKADLIESETELHDKGLVDHGINQYKCHIYSDERQLQKCSDEWNALVQKLAPLQNGTELLFHPFRYYVLHCLNRANGLIKFDIAKMQMFNQSGLPRRLDWCISFFKQWFGSEQFMAKMKKWNDTASLSIVTEPYTYMRIFNSVRYDPSDTMSYQTGVEEIRQHMADYGEHMVKRLYQTFGMKRLEEIRQDLCIETQLLDPNRWIHTLLCLGESELRLTLEGHLGGALLLRTMAEMLRRATENTFNKVLREEDELGLGWIPENVKEKLYGSNRVLDDRQAGGAFARRHGLNYKPRVHLYGEGETEFGALSSFFKTLDVPVTNLHGLIKQGNSMGAFFRDELQADIRNQVYSLVIIDKDVPENVRVMESAARNNQANPDDGIFGRFFLSDLDFEFANFEVDELETIVWKMVQDGEPSQADRDLLHNYVKETKKSAPFFKAVEKASLTIPQLIEFKKGKKWGEALMKYAWEHPFKQGIKRQIIEAVELALFWEKTSSLELYEESRRNYMIHKDTGELVERTT</sequence>
<dbReference type="EMBL" id="BNJK01000002">
    <property type="protein sequence ID" value="GHO98578.1"/>
    <property type="molecule type" value="Genomic_DNA"/>
</dbReference>
<dbReference type="RefSeq" id="WP_220209293.1">
    <property type="nucleotide sequence ID" value="NZ_BNJK01000002.1"/>
</dbReference>
<gene>
    <name evidence="1" type="ORF">KSF_086260</name>
</gene>
<evidence type="ECO:0000313" key="2">
    <source>
        <dbReference type="Proteomes" id="UP000597444"/>
    </source>
</evidence>
<protein>
    <submittedName>
        <fullName evidence="1">Uncharacterized protein</fullName>
    </submittedName>
</protein>
<organism evidence="1 2">
    <name type="scientific">Reticulibacter mediterranei</name>
    <dbReference type="NCBI Taxonomy" id="2778369"/>
    <lineage>
        <taxon>Bacteria</taxon>
        <taxon>Bacillati</taxon>
        <taxon>Chloroflexota</taxon>
        <taxon>Ktedonobacteria</taxon>
        <taxon>Ktedonobacterales</taxon>
        <taxon>Reticulibacteraceae</taxon>
        <taxon>Reticulibacter</taxon>
    </lineage>
</organism>
<evidence type="ECO:0000313" key="1">
    <source>
        <dbReference type="EMBL" id="GHO98578.1"/>
    </source>
</evidence>
<reference evidence="1" key="1">
    <citation type="submission" date="2020-10" db="EMBL/GenBank/DDBJ databases">
        <title>Taxonomic study of unclassified bacteria belonging to the class Ktedonobacteria.</title>
        <authorList>
            <person name="Yabe S."/>
            <person name="Wang C.M."/>
            <person name="Zheng Y."/>
            <person name="Sakai Y."/>
            <person name="Cavaletti L."/>
            <person name="Monciardini P."/>
            <person name="Donadio S."/>
        </authorList>
    </citation>
    <scope>NUCLEOTIDE SEQUENCE</scope>
    <source>
        <strain evidence="1">ID150040</strain>
    </source>
</reference>
<proteinExistence type="predicted"/>
<accession>A0A8J3IU14</accession>